<keyword evidence="2 12" id="KW-0489">Methyltransferase</keyword>
<dbReference type="GO" id="GO:0005737">
    <property type="term" value="C:cytoplasm"/>
    <property type="evidence" value="ECO:0007669"/>
    <property type="project" value="TreeGrafter"/>
</dbReference>
<evidence type="ECO:0000256" key="5">
    <source>
        <dbReference type="ARBA" id="ARBA00039112"/>
    </source>
</evidence>
<dbReference type="GO" id="GO:0071885">
    <property type="term" value="F:N-terminal protein N-methyltransferase activity"/>
    <property type="evidence" value="ECO:0007669"/>
    <property type="project" value="UniProtKB-EC"/>
</dbReference>
<feature type="binding site" evidence="11">
    <location>
        <position position="72"/>
    </location>
    <ligand>
        <name>S-adenosyl-L-methionine</name>
        <dbReference type="ChEBI" id="CHEBI:59789"/>
    </ligand>
</feature>
<comment type="catalytic activity">
    <reaction evidence="8">
        <text>N-terminal L-seryl-L-prolyl-L-lysyl-[protein] + 3 S-adenosyl-L-methionine = N-terminal N,N,N-trimethyl-L-seryl-L-prolyl-L-lysyl-[protein] + 3 S-adenosyl-L-homocysteine + 3 H(+)</text>
        <dbReference type="Rhea" id="RHEA:54724"/>
        <dbReference type="Rhea" id="RHEA-COMP:13789"/>
        <dbReference type="Rhea" id="RHEA-COMP:13973"/>
        <dbReference type="ChEBI" id="CHEBI:15378"/>
        <dbReference type="ChEBI" id="CHEBI:57856"/>
        <dbReference type="ChEBI" id="CHEBI:59789"/>
        <dbReference type="ChEBI" id="CHEBI:138061"/>
        <dbReference type="ChEBI" id="CHEBI:138317"/>
        <dbReference type="EC" id="2.1.1.244"/>
    </reaction>
</comment>
<proteinExistence type="inferred from homology"/>
<evidence type="ECO:0000256" key="9">
    <source>
        <dbReference type="ARBA" id="ARBA00047885"/>
    </source>
</evidence>
<keyword evidence="4 11" id="KW-0949">S-adenosyl-L-methionine</keyword>
<keyword evidence="3 12" id="KW-0808">Transferase</keyword>
<evidence type="ECO:0000256" key="6">
    <source>
        <dbReference type="ARBA" id="ARBA00039449"/>
    </source>
</evidence>
<evidence type="ECO:0000256" key="1">
    <source>
        <dbReference type="ARBA" id="ARBA00009059"/>
    </source>
</evidence>
<dbReference type="SUPFAM" id="SSF53335">
    <property type="entry name" value="S-adenosyl-L-methionine-dependent methyltransferases"/>
    <property type="match status" value="1"/>
</dbReference>
<dbReference type="AlphaFoldDB" id="A0A1E5RT07"/>
<evidence type="ECO:0000256" key="8">
    <source>
        <dbReference type="ARBA" id="ARBA00047306"/>
    </source>
</evidence>
<dbReference type="GO" id="GO:0032259">
    <property type="term" value="P:methylation"/>
    <property type="evidence" value="ECO:0007669"/>
    <property type="project" value="UniProtKB-KW"/>
</dbReference>
<evidence type="ECO:0000256" key="7">
    <source>
        <dbReference type="ARBA" id="ARBA00043129"/>
    </source>
</evidence>
<gene>
    <name evidence="12" type="ORF">AWRI3578_g1031</name>
</gene>
<dbReference type="OrthoDB" id="1298661at2759"/>
<dbReference type="Proteomes" id="UP000095605">
    <property type="component" value="Unassembled WGS sequence"/>
</dbReference>
<dbReference type="Gene3D" id="3.40.50.150">
    <property type="entry name" value="Vaccinia Virus protein VP39"/>
    <property type="match status" value="1"/>
</dbReference>
<comment type="similarity">
    <text evidence="1">Belongs to the methyltransferase superfamily. NTM1 family.</text>
</comment>
<evidence type="ECO:0000256" key="2">
    <source>
        <dbReference type="ARBA" id="ARBA00022603"/>
    </source>
</evidence>
<evidence type="ECO:0000256" key="10">
    <source>
        <dbReference type="ARBA" id="ARBA00048167"/>
    </source>
</evidence>
<dbReference type="EC" id="2.1.1.244" evidence="5"/>
<evidence type="ECO:0000256" key="11">
    <source>
        <dbReference type="PIRSR" id="PIRSR016958-1"/>
    </source>
</evidence>
<name>A0A1E5RT07_9ASCO</name>
<comment type="caution">
    <text evidence="12">The sequence shown here is derived from an EMBL/GenBank/DDBJ whole genome shotgun (WGS) entry which is preliminary data.</text>
</comment>
<feature type="binding site" evidence="11">
    <location>
        <begin position="132"/>
        <end position="133"/>
    </location>
    <ligand>
        <name>S-adenosyl-L-methionine</name>
        <dbReference type="ChEBI" id="CHEBI:59789"/>
    </ligand>
</feature>
<sequence>MADANINYNTAVNYWESTSSDVNGVLGGYGEQTTLPQVEQQGSLKFIKKLKSRMMMSKEEEAFYGRRVMDFGAGIGRVTKNVLYKINEGSQQQATMKFDLLEPASNFVNQMRIDLQPINEQGLLGDIYHMGMQDWPHNVTDGSMDNKKYWLIWCQWCLGQIPDNELIYLLERCKSLLVKNGTVIVKENTINSFSLDEQDEFDPQDSSVTRTDSKFRWIFEKAGFNLIACERQKGLPEELFPVRMYALKARDN</sequence>
<reference evidence="13" key="1">
    <citation type="journal article" date="2016" name="Genome Announc.">
        <title>Genome sequences of three species of Hanseniaspora isolated from spontaneous wine fermentations.</title>
        <authorList>
            <person name="Sternes P.R."/>
            <person name="Lee D."/>
            <person name="Kutyna D.R."/>
            <person name="Borneman A.R."/>
        </authorList>
    </citation>
    <scope>NUCLEOTIDE SEQUENCE [LARGE SCALE GENOMIC DNA]</scope>
    <source>
        <strain evidence="13">AWRI3578</strain>
    </source>
</reference>
<dbReference type="PANTHER" id="PTHR12753">
    <property type="entry name" value="AD-003 - RELATED"/>
    <property type="match status" value="1"/>
</dbReference>
<dbReference type="PANTHER" id="PTHR12753:SF0">
    <property type="entry name" value="ALPHA N-TERMINAL PROTEIN METHYLTRANSFERASE 1"/>
    <property type="match status" value="1"/>
</dbReference>
<comment type="catalytic activity">
    <reaction evidence="10">
        <text>N-terminal L-alanyl-L-prolyl-L-lysyl-[protein] + 3 S-adenosyl-L-methionine = N-terminal N,N,N-trimethyl-L-alanyl-L-prolyl-L-lysyl-[protein] + 3 S-adenosyl-L-homocysteine + 3 H(+)</text>
        <dbReference type="Rhea" id="RHEA:54712"/>
        <dbReference type="Rhea" id="RHEA-COMP:13785"/>
        <dbReference type="Rhea" id="RHEA-COMP:13971"/>
        <dbReference type="ChEBI" id="CHEBI:15378"/>
        <dbReference type="ChEBI" id="CHEBI:57856"/>
        <dbReference type="ChEBI" id="CHEBI:59789"/>
        <dbReference type="ChEBI" id="CHEBI:138057"/>
        <dbReference type="ChEBI" id="CHEBI:138315"/>
        <dbReference type="EC" id="2.1.1.244"/>
    </reaction>
</comment>
<keyword evidence="13" id="KW-1185">Reference proteome</keyword>
<evidence type="ECO:0000256" key="3">
    <source>
        <dbReference type="ARBA" id="ARBA00022679"/>
    </source>
</evidence>
<organism evidence="12 13">
    <name type="scientific">Hanseniaspora opuntiae</name>
    <dbReference type="NCBI Taxonomy" id="211096"/>
    <lineage>
        <taxon>Eukaryota</taxon>
        <taxon>Fungi</taxon>
        <taxon>Dikarya</taxon>
        <taxon>Ascomycota</taxon>
        <taxon>Saccharomycotina</taxon>
        <taxon>Saccharomycetes</taxon>
        <taxon>Saccharomycodales</taxon>
        <taxon>Saccharomycodaceae</taxon>
        <taxon>Hanseniaspora</taxon>
    </lineage>
</organism>
<dbReference type="InterPro" id="IPR008576">
    <property type="entry name" value="MeTrfase_NTM1"/>
</dbReference>
<evidence type="ECO:0000313" key="13">
    <source>
        <dbReference type="Proteomes" id="UP000095605"/>
    </source>
</evidence>
<accession>A0A1E5RT07</accession>
<protein>
    <recommendedName>
        <fullName evidence="6">Alpha N-terminal protein methyltransferase 1</fullName>
        <ecNumber evidence="5">2.1.1.244</ecNumber>
    </recommendedName>
    <alternativeName>
        <fullName evidence="7">X-Pro-Lys N-terminal protein methyltransferase 1</fullName>
    </alternativeName>
</protein>
<comment type="catalytic activity">
    <reaction evidence="9">
        <text>N-terminal L-prolyl-L-prolyl-L-lysyl-[protein] + 2 S-adenosyl-L-methionine = N-terminal N,N-dimethyl-L-prolyl-L-prolyl-L-lysyl-[protein] + 2 S-adenosyl-L-homocysteine + 2 H(+)</text>
        <dbReference type="Rhea" id="RHEA:54736"/>
        <dbReference type="Rhea" id="RHEA-COMP:13787"/>
        <dbReference type="Rhea" id="RHEA-COMP:13974"/>
        <dbReference type="ChEBI" id="CHEBI:15378"/>
        <dbReference type="ChEBI" id="CHEBI:57856"/>
        <dbReference type="ChEBI" id="CHEBI:59789"/>
        <dbReference type="ChEBI" id="CHEBI:138059"/>
        <dbReference type="ChEBI" id="CHEBI:138318"/>
        <dbReference type="EC" id="2.1.1.244"/>
    </reaction>
</comment>
<feature type="binding site" evidence="11">
    <location>
        <position position="77"/>
    </location>
    <ligand>
        <name>S-adenosyl-L-methionine</name>
        <dbReference type="ChEBI" id="CHEBI:59789"/>
    </ligand>
</feature>
<dbReference type="Pfam" id="PF05891">
    <property type="entry name" value="Methyltransf_PK"/>
    <property type="match status" value="1"/>
</dbReference>
<feature type="binding site" evidence="11">
    <location>
        <position position="155"/>
    </location>
    <ligand>
        <name>S-adenosyl-L-methionine</name>
        <dbReference type="ChEBI" id="CHEBI:59789"/>
    </ligand>
</feature>
<evidence type="ECO:0000313" key="12">
    <source>
        <dbReference type="EMBL" id="OEJ90047.1"/>
    </source>
</evidence>
<evidence type="ECO:0000256" key="4">
    <source>
        <dbReference type="ARBA" id="ARBA00022691"/>
    </source>
</evidence>
<dbReference type="InterPro" id="IPR029063">
    <property type="entry name" value="SAM-dependent_MTases_sf"/>
</dbReference>
<dbReference type="PIRSF" id="PIRSF016958">
    <property type="entry name" value="DUF858_MeTrfase_lik"/>
    <property type="match status" value="1"/>
</dbReference>
<dbReference type="EMBL" id="LPNL01000003">
    <property type="protein sequence ID" value="OEJ90047.1"/>
    <property type="molecule type" value="Genomic_DNA"/>
</dbReference>